<proteinExistence type="predicted"/>
<feature type="transmembrane region" description="Helical" evidence="1">
    <location>
        <begin position="12"/>
        <end position="35"/>
    </location>
</feature>
<keyword evidence="3" id="KW-1185">Reference proteome</keyword>
<dbReference type="EMBL" id="PDHH01000001">
    <property type="protein sequence ID" value="PSM53099.1"/>
    <property type="molecule type" value="Genomic_DNA"/>
</dbReference>
<sequence length="341" mass="39604">MENFFIDYRDPIFGLIILISAALIVAIFSYIWGVFSLKDKNETIEKFIKKFNTINGLSKEHIELLESIDIEPKTLGILATTFKNSGDFEKAINIYTIALNKTNDKKEKEYFLTELGKVFFKAGFLQKSEDIFLQALSLGARNIDALKFLNVIYEKLKLYDKELEVLDALKEQGLNTDESTAFVKAQMIANDNSLSFDKKIKEIMKFSSHFNFVSRFIIELFIKNNEPLSKLKKFPPLKECIDIIWHLDECVNAKDKEYKALFFAKNLINEYEKSSFFEIEAISAMRKSGFFDANLNFKYICSECRNNLPSFFYRCPICYSLQSAKIVPKLIRKDDEINMPF</sequence>
<protein>
    <submittedName>
        <fullName evidence="2">Uncharacterized protein</fullName>
    </submittedName>
</protein>
<reference evidence="3" key="1">
    <citation type="submission" date="2017-10" db="EMBL/GenBank/DDBJ databases">
        <title>Campylobacter species from seals.</title>
        <authorList>
            <person name="Gilbert M.J."/>
            <person name="Zomer A.L."/>
            <person name="Timmerman A.J."/>
            <person name="Duim B."/>
            <person name="Wagenaar J.A."/>
        </authorList>
    </citation>
    <scope>NUCLEOTIDE SEQUENCE [LARGE SCALE GENOMIC DNA]</scope>
    <source>
        <strain evidence="3">17S00004-5</strain>
    </source>
</reference>
<dbReference type="SUPFAM" id="SSF48452">
    <property type="entry name" value="TPR-like"/>
    <property type="match status" value="1"/>
</dbReference>
<organism evidence="2 3">
    <name type="scientific">Campylobacter blaseri</name>
    <dbReference type="NCBI Taxonomy" id="2042961"/>
    <lineage>
        <taxon>Bacteria</taxon>
        <taxon>Pseudomonadati</taxon>
        <taxon>Campylobacterota</taxon>
        <taxon>Epsilonproteobacteria</taxon>
        <taxon>Campylobacterales</taxon>
        <taxon>Campylobacteraceae</taxon>
        <taxon>Campylobacter</taxon>
    </lineage>
</organism>
<dbReference type="OrthoDB" id="5362770at2"/>
<accession>A0A2P8R3Q3</accession>
<dbReference type="InterPro" id="IPR011990">
    <property type="entry name" value="TPR-like_helical_dom_sf"/>
</dbReference>
<evidence type="ECO:0000313" key="2">
    <source>
        <dbReference type="EMBL" id="PSM53099.1"/>
    </source>
</evidence>
<keyword evidence="1" id="KW-0472">Membrane</keyword>
<evidence type="ECO:0000256" key="1">
    <source>
        <dbReference type="SAM" id="Phobius"/>
    </source>
</evidence>
<keyword evidence="1" id="KW-1133">Transmembrane helix</keyword>
<comment type="caution">
    <text evidence="2">The sequence shown here is derived from an EMBL/GenBank/DDBJ whole genome shotgun (WGS) entry which is preliminary data.</text>
</comment>
<dbReference type="Proteomes" id="UP000240535">
    <property type="component" value="Unassembled WGS sequence"/>
</dbReference>
<evidence type="ECO:0000313" key="3">
    <source>
        <dbReference type="Proteomes" id="UP000240535"/>
    </source>
</evidence>
<keyword evidence="1" id="KW-0812">Transmembrane</keyword>
<dbReference type="Gene3D" id="1.25.40.10">
    <property type="entry name" value="Tetratricopeptide repeat domain"/>
    <property type="match status" value="1"/>
</dbReference>
<gene>
    <name evidence="2" type="ORF">CQ405_00675</name>
</gene>
<dbReference type="RefSeq" id="WP_106869545.1">
    <property type="nucleotide sequence ID" value="NZ_CP053841.1"/>
</dbReference>
<name>A0A2P8R3Q3_9BACT</name>
<dbReference type="AlphaFoldDB" id="A0A2P8R3Q3"/>